<reference evidence="1 2" key="1">
    <citation type="journal article" date="2012" name="J. Bacteriol.">
        <title>Genome sequence of Mycobacterium hassiacum DSM 44199, a rare source of heat-stable mycobacterial proteins.</title>
        <authorList>
            <person name="Tiago I."/>
            <person name="Maranha A."/>
            <person name="Mendes V."/>
            <person name="Alarico S."/>
            <person name="Moynihan P.J."/>
            <person name="Clarke A.J."/>
            <person name="Macedo-Ribeiro S."/>
            <person name="Pereira P.J."/>
            <person name="Empadinhas N."/>
        </authorList>
    </citation>
    <scope>NUCLEOTIDE SEQUENCE [LARGE SCALE GENOMIC DNA]</scope>
    <source>
        <strain evidence="2">DSM 44199 / CIP 105218 / JCM 12690 / 3849</strain>
    </source>
</reference>
<comment type="caution">
    <text evidence="1">The sequence shown here is derived from an EMBL/GenBank/DDBJ whole genome shotgun (WGS) entry which is preliminary data.</text>
</comment>
<dbReference type="RefSeq" id="WP_005626647.1">
    <property type="nucleotide sequence ID" value="NZ_AMRA01000043.1"/>
</dbReference>
<dbReference type="AlphaFoldDB" id="K5BFX1"/>
<dbReference type="Proteomes" id="UP000006265">
    <property type="component" value="Unassembled WGS sequence"/>
</dbReference>
<accession>K5BFX1</accession>
<dbReference type="OrthoDB" id="4555700at2"/>
<gene>
    <name evidence="1" type="ORF">C731_1770</name>
</gene>
<sequence length="189" mass="19544">MLLPLDRTRPSGLRRYRLTVFADSVSEMVRAAGGWLCDQARTGWDVRVVLARPQDVRALTILGASAVEADQPLADIVRSAGAAGALAVSGRLLVSDEAVRSGVEEVLRRGRTAVMVWGSGAWDPRTAGSGTPTGVDPDADAVEHRLSAAARAFKSCALVAAGSGGPGPVDGVETLLTIGPGALRPVRPV</sequence>
<name>K5BFX1_MYCHD</name>
<dbReference type="EMBL" id="AMRA01000043">
    <property type="protein sequence ID" value="EKF24247.1"/>
    <property type="molecule type" value="Genomic_DNA"/>
</dbReference>
<evidence type="ECO:0000313" key="2">
    <source>
        <dbReference type="Proteomes" id="UP000006265"/>
    </source>
</evidence>
<evidence type="ECO:0000313" key="1">
    <source>
        <dbReference type="EMBL" id="EKF24247.1"/>
    </source>
</evidence>
<protein>
    <submittedName>
        <fullName evidence="1">Uncharacterized protein</fullName>
    </submittedName>
</protein>
<proteinExistence type="predicted"/>
<dbReference type="eggNOG" id="ENOG5031DRR">
    <property type="taxonomic scope" value="Bacteria"/>
</dbReference>
<keyword evidence="2" id="KW-1185">Reference proteome</keyword>
<dbReference type="PATRIC" id="fig|1122247.3.peg.1705"/>
<organism evidence="1 2">
    <name type="scientific">Mycolicibacterium hassiacum (strain DSM 44199 / CIP 105218 / JCM 12690 / 3849)</name>
    <name type="common">Mycobacterium hassiacum</name>
    <dbReference type="NCBI Taxonomy" id="1122247"/>
    <lineage>
        <taxon>Bacteria</taxon>
        <taxon>Bacillati</taxon>
        <taxon>Actinomycetota</taxon>
        <taxon>Actinomycetes</taxon>
        <taxon>Mycobacteriales</taxon>
        <taxon>Mycobacteriaceae</taxon>
        <taxon>Mycolicibacterium</taxon>
    </lineage>
</organism>